<dbReference type="EC" id="3.4.-.-" evidence="5"/>
<dbReference type="PANTHER" id="PTHR30217:SF6">
    <property type="entry name" value="TRNA HYDROXYLATION PROTEIN P"/>
    <property type="match status" value="1"/>
</dbReference>
<dbReference type="InterPro" id="IPR001539">
    <property type="entry name" value="Peptidase_U32"/>
</dbReference>
<keyword evidence="2 5" id="KW-0378">Hydrolase</keyword>
<sequence length="407" mass="45510">MERKEQKLELLSPAGDPERLDSALRFGAGAVYLAGREFGMRAGPANFSNEELKKACLFAHEKGAKVYVTCNTLPRNGEIERLPGFLEAVEDAGADGLIVTDLGVLALAKRYAPRTEVHISTQAGIVNYQSARFFYDLGASRVVLARELSLEEIAEIRAKTDPKLELEAFVHGSMCVSFSGRCLLSNYLTGRDANRGDCAQPCRWKYHLMEESRPGEYFPVLEDDSGAYFFNSRDLCMVEHIPELAGAGVTSLKIEGRAKSAYYVAVVTNAYRQALDLYEKNPEQFVLPQWVLEEMEKVSHREYCTGFFFGNEPGQVYDNGGYVRGWEVAAVCDGYESRTAVCSQRNRFFKGETLNVLEPGRVPYEIVVKELFNHDGEPAESAPHPMETLYIPLEKPMAPGALLRRKR</sequence>
<dbReference type="Proteomes" id="UP000220611">
    <property type="component" value="Unassembled WGS sequence"/>
</dbReference>
<dbReference type="HOGENOM" id="CLU_011540_0_2_9"/>
<dbReference type="EMBL" id="NOXF01000001">
    <property type="protein sequence ID" value="PEQ25462.1"/>
    <property type="molecule type" value="Genomic_DNA"/>
</dbReference>
<dbReference type="Pfam" id="PF16325">
    <property type="entry name" value="Peptidase_U32_C"/>
    <property type="match status" value="1"/>
</dbReference>
<gene>
    <name evidence="6" type="ORF">CH238_00200</name>
    <name evidence="5" type="ORF">CLOLEP_01888</name>
</gene>
<dbReference type="EMBL" id="ABCB02000018">
    <property type="protein sequence ID" value="EDO61492.1"/>
    <property type="molecule type" value="Genomic_DNA"/>
</dbReference>
<evidence type="ECO:0000256" key="1">
    <source>
        <dbReference type="ARBA" id="ARBA00022670"/>
    </source>
</evidence>
<dbReference type="SUPFAM" id="SSF51366">
    <property type="entry name" value="Ribulose-phoshate binding barrel"/>
    <property type="match status" value="1"/>
</dbReference>
<protein>
    <submittedName>
        <fullName evidence="6">Peptidase U32</fullName>
    </submittedName>
    <submittedName>
        <fullName evidence="5">Peptidase, U32 family</fullName>
        <ecNumber evidence="5">3.4.-.-</ecNumber>
    </submittedName>
</protein>
<evidence type="ECO:0000313" key="6">
    <source>
        <dbReference type="EMBL" id="PEQ25462.1"/>
    </source>
</evidence>
<reference evidence="6 8" key="3">
    <citation type="submission" date="2017-07" db="EMBL/GenBank/DDBJ databases">
        <title>Prevalence of linear plasmids in Cutibacterium (Propionibacterium) acnes isolates obtained from prostatic tissue.</title>
        <authorList>
            <person name="Davidsson S."/>
            <person name="Carlsson J."/>
            <person name="Molling P."/>
            <person name="Andren O."/>
            <person name="Andersson S.-O."/>
            <person name="Brzuszkiewicz E."/>
            <person name="Poehlein A."/>
            <person name="Al-Zeer M."/>
            <person name="Brinkmann V."/>
            <person name="Scavenius C."/>
            <person name="Nazipi S."/>
            <person name="Soderquist B."/>
            <person name="Bruggemann H."/>
        </authorList>
    </citation>
    <scope>NUCLEOTIDE SEQUENCE [LARGE SCALE GENOMIC DNA]</scope>
    <source>
        <strain evidence="6 8">DSM 753</strain>
    </source>
</reference>
<dbReference type="GO" id="GO:0006508">
    <property type="term" value="P:proteolysis"/>
    <property type="evidence" value="ECO:0007669"/>
    <property type="project" value="UniProtKB-KW"/>
</dbReference>
<dbReference type="InterPro" id="IPR051454">
    <property type="entry name" value="RNA/ubiquinone_mod_enzymes"/>
</dbReference>
<evidence type="ECO:0000313" key="7">
    <source>
        <dbReference type="Proteomes" id="UP000003490"/>
    </source>
</evidence>
<keyword evidence="8" id="KW-1185">Reference proteome</keyword>
<name>A7VTJ6_9FIRM</name>
<comment type="similarity">
    <text evidence="3">Belongs to the peptidase U32 family.</text>
</comment>
<dbReference type="Proteomes" id="UP000003490">
    <property type="component" value="Unassembled WGS sequence"/>
</dbReference>
<evidence type="ECO:0000259" key="4">
    <source>
        <dbReference type="Pfam" id="PF16325"/>
    </source>
</evidence>
<accession>A7VTJ6</accession>
<dbReference type="Gene3D" id="2.40.30.10">
    <property type="entry name" value="Translation factors"/>
    <property type="match status" value="1"/>
</dbReference>
<evidence type="ECO:0000313" key="5">
    <source>
        <dbReference type="EMBL" id="EDO61492.1"/>
    </source>
</evidence>
<dbReference type="MEROPS" id="U32.002"/>
<proteinExistence type="inferred from homology"/>
<organism evidence="5 7">
    <name type="scientific">[Clostridium] leptum DSM 753</name>
    <dbReference type="NCBI Taxonomy" id="428125"/>
    <lineage>
        <taxon>Bacteria</taxon>
        <taxon>Bacillati</taxon>
        <taxon>Bacillota</taxon>
        <taxon>Clostridia</taxon>
        <taxon>Eubacteriales</taxon>
        <taxon>Oscillospiraceae</taxon>
        <taxon>Oscillospiraceae incertae sedis</taxon>
    </lineage>
</organism>
<dbReference type="AlphaFoldDB" id="A7VTJ6"/>
<dbReference type="InterPro" id="IPR032525">
    <property type="entry name" value="Peptidase_U32_C"/>
</dbReference>
<feature type="domain" description="Peptidase family U32 C-terminal" evidence="4">
    <location>
        <begin position="326"/>
        <end position="404"/>
    </location>
</feature>
<dbReference type="InterPro" id="IPR011060">
    <property type="entry name" value="RibuloseP-bd_barrel"/>
</dbReference>
<dbReference type="PROSITE" id="PS01276">
    <property type="entry name" value="PEPTIDASE_U32"/>
    <property type="match status" value="1"/>
</dbReference>
<reference evidence="5 7" key="1">
    <citation type="submission" date="2007-08" db="EMBL/GenBank/DDBJ databases">
        <title>Draft genome sequence of Clostridium leptum (DSM 753).</title>
        <authorList>
            <person name="Sudarsanam P."/>
            <person name="Ley R."/>
            <person name="Guruge J."/>
            <person name="Turnbaugh P.J."/>
            <person name="Mahowald M."/>
            <person name="Liep D."/>
            <person name="Gordon J."/>
        </authorList>
    </citation>
    <scope>NUCLEOTIDE SEQUENCE [LARGE SCALE GENOMIC DNA]</scope>
    <source>
        <strain evidence="5 7">DSM 753</strain>
    </source>
</reference>
<dbReference type="eggNOG" id="COG0826">
    <property type="taxonomic scope" value="Bacteria"/>
</dbReference>
<keyword evidence="1" id="KW-0645">Protease</keyword>
<dbReference type="Pfam" id="PF01136">
    <property type="entry name" value="Peptidase_U32"/>
    <property type="match status" value="1"/>
</dbReference>
<evidence type="ECO:0000313" key="8">
    <source>
        <dbReference type="Proteomes" id="UP000220611"/>
    </source>
</evidence>
<reference evidence="5 7" key="2">
    <citation type="submission" date="2007-08" db="EMBL/GenBank/DDBJ databases">
        <authorList>
            <person name="Fulton L."/>
            <person name="Clifton S."/>
            <person name="Fulton B."/>
            <person name="Xu J."/>
            <person name="Minx P."/>
            <person name="Pepin K.H."/>
            <person name="Johnson M."/>
            <person name="Thiruvilangam P."/>
            <person name="Bhonagiri V."/>
            <person name="Nash W.E."/>
            <person name="Wang C."/>
            <person name="Mardis E.R."/>
            <person name="Wilson R.K."/>
        </authorList>
    </citation>
    <scope>NUCLEOTIDE SEQUENCE [LARGE SCALE GENOMIC DNA]</scope>
    <source>
        <strain evidence="5 7">DSM 753</strain>
    </source>
</reference>
<dbReference type="PANTHER" id="PTHR30217">
    <property type="entry name" value="PEPTIDASE U32 FAMILY"/>
    <property type="match status" value="1"/>
</dbReference>
<comment type="caution">
    <text evidence="5">The sequence shown here is derived from an EMBL/GenBank/DDBJ whole genome shotgun (WGS) entry which is preliminary data.</text>
</comment>
<evidence type="ECO:0000256" key="3">
    <source>
        <dbReference type="ARBA" id="ARBA00038374"/>
    </source>
</evidence>
<dbReference type="GO" id="GO:0008233">
    <property type="term" value="F:peptidase activity"/>
    <property type="evidence" value="ECO:0007669"/>
    <property type="project" value="UniProtKB-KW"/>
</dbReference>
<evidence type="ECO:0000256" key="2">
    <source>
        <dbReference type="ARBA" id="ARBA00022801"/>
    </source>
</evidence>
<dbReference type="OrthoDB" id="9807498at2"/>